<protein>
    <recommendedName>
        <fullName evidence="2">TmcB/TmcC TPR repeats domain-containing protein</fullName>
    </recommendedName>
</protein>
<dbReference type="Proteomes" id="UP000187209">
    <property type="component" value="Unassembled WGS sequence"/>
</dbReference>
<feature type="transmembrane region" description="Helical" evidence="1">
    <location>
        <begin position="1254"/>
        <end position="1273"/>
    </location>
</feature>
<feature type="transmembrane region" description="Helical" evidence="1">
    <location>
        <begin position="295"/>
        <end position="312"/>
    </location>
</feature>
<feature type="transmembrane region" description="Helical" evidence="1">
    <location>
        <begin position="318"/>
        <end position="337"/>
    </location>
</feature>
<feature type="domain" description="TmcB/TmcC TPR repeats" evidence="2">
    <location>
        <begin position="462"/>
        <end position="568"/>
    </location>
</feature>
<feature type="transmembrane region" description="Helical" evidence="1">
    <location>
        <begin position="142"/>
        <end position="169"/>
    </location>
</feature>
<feature type="transmembrane region" description="Helical" evidence="1">
    <location>
        <begin position="260"/>
        <end position="283"/>
    </location>
</feature>
<evidence type="ECO:0000259" key="2">
    <source>
        <dbReference type="Pfam" id="PF25474"/>
    </source>
</evidence>
<name>A0A1R2C0Y0_9CILI</name>
<keyword evidence="4" id="KW-1185">Reference proteome</keyword>
<dbReference type="Pfam" id="PF25474">
    <property type="entry name" value="TPR_TmcB"/>
    <property type="match status" value="1"/>
</dbReference>
<gene>
    <name evidence="3" type="ORF">SteCoe_16621</name>
</gene>
<dbReference type="PANTHER" id="PTHR31600:SF2">
    <property type="entry name" value="GAMETE ENRICHED GENE 10 PROTEIN-RELATED"/>
    <property type="match status" value="1"/>
</dbReference>
<organism evidence="3 4">
    <name type="scientific">Stentor coeruleus</name>
    <dbReference type="NCBI Taxonomy" id="5963"/>
    <lineage>
        <taxon>Eukaryota</taxon>
        <taxon>Sar</taxon>
        <taxon>Alveolata</taxon>
        <taxon>Ciliophora</taxon>
        <taxon>Postciliodesmatophora</taxon>
        <taxon>Heterotrichea</taxon>
        <taxon>Heterotrichida</taxon>
        <taxon>Stentoridae</taxon>
        <taxon>Stentor</taxon>
    </lineage>
</organism>
<feature type="transmembrane region" description="Helical" evidence="1">
    <location>
        <begin position="57"/>
        <end position="75"/>
    </location>
</feature>
<dbReference type="EMBL" id="MPUH01000333">
    <property type="protein sequence ID" value="OMJ82639.1"/>
    <property type="molecule type" value="Genomic_DNA"/>
</dbReference>
<dbReference type="InterPro" id="IPR057352">
    <property type="entry name" value="TPR_TmcB/C"/>
</dbReference>
<reference evidence="3 4" key="1">
    <citation type="submission" date="2016-11" db="EMBL/GenBank/DDBJ databases">
        <title>The macronuclear genome of Stentor coeruleus: a giant cell with tiny introns.</title>
        <authorList>
            <person name="Slabodnick M."/>
            <person name="Ruby J.G."/>
            <person name="Reiff S.B."/>
            <person name="Swart E.C."/>
            <person name="Gosai S."/>
            <person name="Prabakaran S."/>
            <person name="Witkowska E."/>
            <person name="Larue G.E."/>
            <person name="Fisher S."/>
            <person name="Freeman R.M."/>
            <person name="Gunawardena J."/>
            <person name="Chu W."/>
            <person name="Stover N.A."/>
            <person name="Gregory B.D."/>
            <person name="Nowacki M."/>
            <person name="Derisi J."/>
            <person name="Roy S.W."/>
            <person name="Marshall W.F."/>
            <person name="Sood P."/>
        </authorList>
    </citation>
    <scope>NUCLEOTIDE SEQUENCE [LARGE SCALE GENOMIC DNA]</scope>
    <source>
        <strain evidence="3">WM001</strain>
    </source>
</reference>
<accession>A0A1R2C0Y0</accession>
<evidence type="ECO:0000256" key="1">
    <source>
        <dbReference type="SAM" id="Phobius"/>
    </source>
</evidence>
<keyword evidence="1" id="KW-0472">Membrane</keyword>
<dbReference type="InterPro" id="IPR052994">
    <property type="entry name" value="Tiny_macrocysts_regulators"/>
</dbReference>
<evidence type="ECO:0000313" key="3">
    <source>
        <dbReference type="EMBL" id="OMJ82639.1"/>
    </source>
</evidence>
<keyword evidence="1" id="KW-1133">Transmembrane helix</keyword>
<feature type="transmembrane region" description="Helical" evidence="1">
    <location>
        <begin position="969"/>
        <end position="989"/>
    </location>
</feature>
<keyword evidence="1" id="KW-0812">Transmembrane</keyword>
<proteinExistence type="predicted"/>
<comment type="caution">
    <text evidence="3">The sequence shown here is derived from an EMBL/GenBank/DDBJ whole genome shotgun (WGS) entry which is preliminary data.</text>
</comment>
<feature type="transmembrane region" description="Helical" evidence="1">
    <location>
        <begin position="1443"/>
        <end position="1466"/>
    </location>
</feature>
<sequence>MAEKEESKLYFANDKSLSQRLSDFLRKLLHAFFDIFYVQYKASNLQVRQYSKQRQKLYHTFIMLLYTLQLVSLVFPPTVPEWQSFKLFSDIVSIIRGDFLLVKLNLGLACYIIALTLTMIPFFSLIFLYIKSFKKLAFDIQNYKLTLTAGLAFIKNVSFIPFLCIFTAMQRYDIIGSVPQYENVSSISFPIPYVGMFSIGFVLVLVFLALVENTFQYQQFLTKSSSGIYSRAHSKIEALKLLLSTALVFSHFYLQDTQNAIHLLISFLIGFTLWALYSLYLPFYQIFTNFTHSSAYLVLMWVSLVELFSKVLQNSTMVFVLIVFVSPCLVIIQWDLLHKRKEFIAKEFNKRIIGLDNIYKCELLIRNYSEEYLKASKMVEKETEMVKLKNEIFKVFKYMKKRFLKSNIQAVWEFIFAFTLLKDEGLARVKLSGTASVFDIEGSYLYYKYCRFLDDFSEDYLEEVDFVKFRKIYDKAMKQDKKTSQLQFEFWKELSSEKPNVGNLEKIAYKLHDNLKKCKRTLKKVTLQYPNNQLSLKLYGTFLLEVYNDNMKGNELLSKAEHEKKQQEMRSMGNYEKFNYFDDNNGIIIISGERDNLGNITSINRPASEILRLSENFAISMNIANFIPPPINIARVHNKALARFLINSQTTTVGLPFISYFIDSMGYLIEVYLQVRCVALNDCPFFLAGVKKSNLPREIILYDGDTILFNTRGFSVLVGYSDTELCLKGCQLSSVVKDFPKFYKNKNLTDVYKYMIPQTVNFISLKFLDVKINNYTFKYLIASDNQDEISTWNTQQAQKFSDLSELKTFVTTKINDTLPIKKGILKVSPAKKNLSVKFNIEPEYFYINETDFRPGKSPVGKFKDAAAVKVPVKGKTTESIEDIDKDQLEDKDKNVEILDLKDLKSGVLRKKDEDNEEDNEDGAEDANIVKKSGASVASSAQSSNASFTSSLEAQSLLSGVTASMKSFKIAFFLTILIVNIAVIAMIIYLKLISTSYIDTIIIKDLSERRVLMANLTTFARSLELLNYGMENYNEDFLRNIMINDIYTYKNIVNTIESKISKWDSKTKNMYSNMKFPTWELIDDNTIQMFGENIMDIMKKFIIHATALHLTELKEINEKNEDLFFLYRNGFGESLKAVNDSIGVFTREQEKITDKILMIVLLLALSAIILMILCFVAVLIPTLISVESSNGTVWRLFYLLPLDLVQEMRTRCEERLEMTHGVEVDIREEIQLFKSLESRKDIKMKKKWPQILSRISLYYLISMGLFIFFYYFAYENFGSILRTKPKLINMSGLRTFSTNAAYYWLQELKYSKSSFSYLYETSKYRLSSSPEQEIFNALTLLQYSEDSLVYKSLSHTGKTQTHEDYLWKSQCFSPNCELLKKGLHSGVLSFIGEIKDLECQILFGLNPDLNNILNKKNELAYGEKMLFDMYEEYMTTTINYHINTVIWATSAYCFVVTLTFFILYIPIINSVKDEITKVWRLGRLIPIEHRNKIMNAFKQAKGKK</sequence>
<evidence type="ECO:0000313" key="4">
    <source>
        <dbReference type="Proteomes" id="UP000187209"/>
    </source>
</evidence>
<feature type="transmembrane region" description="Helical" evidence="1">
    <location>
        <begin position="106"/>
        <end position="130"/>
    </location>
</feature>
<feature type="transmembrane region" description="Helical" evidence="1">
    <location>
        <begin position="189"/>
        <end position="215"/>
    </location>
</feature>
<feature type="transmembrane region" description="Helical" evidence="1">
    <location>
        <begin position="1155"/>
        <end position="1183"/>
    </location>
</feature>
<dbReference type="PANTHER" id="PTHR31600">
    <property type="entry name" value="TINY MACROCYSTS PROTEIN B-RELATED"/>
    <property type="match status" value="1"/>
</dbReference>
<dbReference type="OrthoDB" id="542352at2759"/>